<evidence type="ECO:0000259" key="3">
    <source>
        <dbReference type="Pfam" id="PF00534"/>
    </source>
</evidence>
<evidence type="ECO:0000259" key="4">
    <source>
        <dbReference type="Pfam" id="PF13439"/>
    </source>
</evidence>
<dbReference type="GO" id="GO:0016758">
    <property type="term" value="F:hexosyltransferase activity"/>
    <property type="evidence" value="ECO:0007669"/>
    <property type="project" value="TreeGrafter"/>
</dbReference>
<dbReference type="SUPFAM" id="SSF53756">
    <property type="entry name" value="UDP-Glycosyltransferase/glycogen phosphorylase"/>
    <property type="match status" value="1"/>
</dbReference>
<keyword evidence="1 5" id="KW-0328">Glycosyltransferase</keyword>
<dbReference type="InterPro" id="IPR001296">
    <property type="entry name" value="Glyco_trans_1"/>
</dbReference>
<evidence type="ECO:0000313" key="6">
    <source>
        <dbReference type="Proteomes" id="UP000199527"/>
    </source>
</evidence>
<evidence type="ECO:0000256" key="1">
    <source>
        <dbReference type="ARBA" id="ARBA00022676"/>
    </source>
</evidence>
<dbReference type="NCBIfam" id="TIGR00696">
    <property type="entry name" value="wecG_tagA_cpsF"/>
    <property type="match status" value="1"/>
</dbReference>
<gene>
    <name evidence="5" type="ORF">SAMN04488540_10814</name>
</gene>
<dbReference type="AlphaFoldDB" id="A0A1G8TKH2"/>
<proteinExistence type="predicted"/>
<dbReference type="RefSeq" id="WP_090365260.1">
    <property type="nucleotide sequence ID" value="NZ_FNEM01000008.1"/>
</dbReference>
<organism evidence="5 6">
    <name type="scientific">Ferrimonas sediminum</name>
    <dbReference type="NCBI Taxonomy" id="718193"/>
    <lineage>
        <taxon>Bacteria</taxon>
        <taxon>Pseudomonadati</taxon>
        <taxon>Pseudomonadota</taxon>
        <taxon>Gammaproteobacteria</taxon>
        <taxon>Alteromonadales</taxon>
        <taxon>Ferrimonadaceae</taxon>
        <taxon>Ferrimonas</taxon>
    </lineage>
</organism>
<dbReference type="CDD" id="cd06533">
    <property type="entry name" value="Glyco_transf_WecG_TagA"/>
    <property type="match status" value="1"/>
</dbReference>
<dbReference type="Pfam" id="PF13439">
    <property type="entry name" value="Glyco_transf_4"/>
    <property type="match status" value="1"/>
</dbReference>
<keyword evidence="2 5" id="KW-0808">Transferase</keyword>
<evidence type="ECO:0000256" key="2">
    <source>
        <dbReference type="ARBA" id="ARBA00022679"/>
    </source>
</evidence>
<feature type="domain" description="Glycosyl transferase family 1" evidence="3">
    <location>
        <begin position="186"/>
        <end position="344"/>
    </location>
</feature>
<dbReference type="EMBL" id="FNEM01000008">
    <property type="protein sequence ID" value="SDJ42082.1"/>
    <property type="molecule type" value="Genomic_DNA"/>
</dbReference>
<keyword evidence="6" id="KW-1185">Reference proteome</keyword>
<sequence>MRVLHIVRQFHPAVGGLENFVQSLVKEQRRQGVDARVLTLNRLFHSHQPRLADTETVDGIPVHRIGYVGSYKYPVAPSVLKYLSSYDLVHVHGVDFFADFLSFTRWIHRKPLVMSTHGGFFHTDFAARLKRLYFATVSRLAVKGYKQVFACSNHDFELFRPLCARHLTLIENGVDIAKFADAGCKQPHPALLFIGRFSDNKQLDKLLQTQAELRRLQPQSRLTIIGKDWDDNEAILRQQIEHLTLTDSVQILTNLSNHQIKQQINRHSYIVSASNYEGFGMTLIEGMAAGLIPIASPIPSFQRIVERAQLGLLVNFDAPGEAAQRIFEFLNRNTARYDDLREQAMTAASRYAWPQVAAQFIDAYNRILGGDHRIIQGVKMDSRSGDAIVQQLDQAIDDDQRLTMAYANAHTINLANKDDGYRDILNQCLVVNDGLGVDLASKLKYGRGFTENLNGTDFTPRFFTDSRHRLKIFLLGATDDSVSRCFELWQQRFPQHQWVGFHHGFLSDTDHPQVCEQIKRSGANVVIVAMGNPLQERWLHQYLPQCGASIGIGVGALFDFTAGKVTRAPDWVRALRSEWLYRLMHEPRRMWKRYLLGNLTFLYNALGDQS</sequence>
<dbReference type="CDD" id="cd03801">
    <property type="entry name" value="GT4_PimA-like"/>
    <property type="match status" value="1"/>
</dbReference>
<accession>A0A1G8TKH2</accession>
<dbReference type="OrthoDB" id="9808602at2"/>
<name>A0A1G8TKH2_9GAMM</name>
<evidence type="ECO:0000313" key="5">
    <source>
        <dbReference type="EMBL" id="SDJ42082.1"/>
    </source>
</evidence>
<reference evidence="6" key="1">
    <citation type="submission" date="2016-10" db="EMBL/GenBank/DDBJ databases">
        <authorList>
            <person name="Varghese N."/>
            <person name="Submissions S."/>
        </authorList>
    </citation>
    <scope>NUCLEOTIDE SEQUENCE [LARGE SCALE GENOMIC DNA]</scope>
    <source>
        <strain evidence="6">DSM 23317</strain>
    </source>
</reference>
<dbReference type="PANTHER" id="PTHR34136:SF1">
    <property type="entry name" value="UDP-N-ACETYL-D-MANNOSAMINURONIC ACID TRANSFERASE"/>
    <property type="match status" value="1"/>
</dbReference>
<protein>
    <submittedName>
        <fullName evidence="5">Alpha-1,3-mannosyltransferase</fullName>
    </submittedName>
</protein>
<dbReference type="Pfam" id="PF03808">
    <property type="entry name" value="Glyco_tran_WecG"/>
    <property type="match status" value="1"/>
</dbReference>
<dbReference type="Pfam" id="PF00534">
    <property type="entry name" value="Glycos_transf_1"/>
    <property type="match status" value="1"/>
</dbReference>
<dbReference type="Proteomes" id="UP000199527">
    <property type="component" value="Unassembled WGS sequence"/>
</dbReference>
<dbReference type="PANTHER" id="PTHR34136">
    <property type="match status" value="1"/>
</dbReference>
<dbReference type="Gene3D" id="3.40.50.2000">
    <property type="entry name" value="Glycogen Phosphorylase B"/>
    <property type="match status" value="2"/>
</dbReference>
<feature type="domain" description="Glycosyltransferase subfamily 4-like N-terminal" evidence="4">
    <location>
        <begin position="14"/>
        <end position="177"/>
    </location>
</feature>
<dbReference type="InterPro" id="IPR028098">
    <property type="entry name" value="Glyco_trans_4-like_N"/>
</dbReference>
<dbReference type="InterPro" id="IPR004629">
    <property type="entry name" value="WecG_TagA_CpsF"/>
</dbReference>